<keyword evidence="4" id="KW-1185">Reference proteome</keyword>
<proteinExistence type="predicted"/>
<dbReference type="PANTHER" id="PTHR37273:SF1">
    <property type="entry name" value="ADL397C-AP"/>
    <property type="match status" value="1"/>
</dbReference>
<evidence type="ECO:0000256" key="1">
    <source>
        <dbReference type="SAM" id="SignalP"/>
    </source>
</evidence>
<gene>
    <name evidence="3" type="primary">ABSGL_09198.1 scaffold 10691</name>
</gene>
<dbReference type="SUPFAM" id="SSF50475">
    <property type="entry name" value="FMN-binding split barrel"/>
    <property type="match status" value="1"/>
</dbReference>
<dbReference type="EMBL" id="LT554082">
    <property type="protein sequence ID" value="SAM03378.1"/>
    <property type="molecule type" value="Genomic_DNA"/>
</dbReference>
<dbReference type="Pfam" id="PF13883">
    <property type="entry name" value="CREG_beta-barrel"/>
    <property type="match status" value="1"/>
</dbReference>
<keyword evidence="1" id="KW-0732">Signal</keyword>
<dbReference type="InterPro" id="IPR012349">
    <property type="entry name" value="Split_barrel_FMN-bd"/>
</dbReference>
<feature type="chain" id="PRO_5007899814" description="CREG-like beta-barrel domain-containing protein" evidence="1">
    <location>
        <begin position="22"/>
        <end position="207"/>
    </location>
</feature>
<protein>
    <recommendedName>
        <fullName evidence="2">CREG-like beta-barrel domain-containing protein</fullName>
    </recommendedName>
</protein>
<evidence type="ECO:0000313" key="3">
    <source>
        <dbReference type="EMBL" id="SAM03378.1"/>
    </source>
</evidence>
<reference evidence="3" key="1">
    <citation type="submission" date="2016-04" db="EMBL/GenBank/DDBJ databases">
        <authorList>
            <person name="Evans L.H."/>
            <person name="Alamgir A."/>
            <person name="Owens N."/>
            <person name="Weber N.D."/>
            <person name="Virtaneva K."/>
            <person name="Barbian K."/>
            <person name="Babar A."/>
            <person name="Rosenke K."/>
        </authorList>
    </citation>
    <scope>NUCLEOTIDE SEQUENCE [LARGE SCALE GENOMIC DNA]</scope>
    <source>
        <strain evidence="3">CBS 101.48</strain>
    </source>
</reference>
<feature type="signal peptide" evidence="1">
    <location>
        <begin position="1"/>
        <end position="21"/>
    </location>
</feature>
<dbReference type="InterPro" id="IPR055343">
    <property type="entry name" value="CREG_beta-barrel"/>
</dbReference>
<dbReference type="OrthoDB" id="2138282at2759"/>
<dbReference type="STRING" id="4829.A0A168Q257"/>
<accession>A0A168Q257</accession>
<evidence type="ECO:0000259" key="2">
    <source>
        <dbReference type="Pfam" id="PF13883"/>
    </source>
</evidence>
<dbReference type="Gene3D" id="2.30.110.10">
    <property type="entry name" value="Electron Transport, Fmn-binding Protein, Chain A"/>
    <property type="match status" value="1"/>
</dbReference>
<sequence length="207" mass="23522">MYSLFIIVCIVLVSLTSLCKSDQDVNAAAALARQVVQDSGIGTMLTLVDSSVNDQFEGYPFGLMEYYAEGCDNVDSGDLLLFMSDLQINARNAHHQNQKVGFTIRALKDYNKPFGNQSTPVQQPRFTLLGELVQMPRSLRKDNMKCFGQAHREAIFWERFHDFAFYRLEVKSIYYVGGFGGINYIGWIPLHLYQDSSNHIAFVRQDP</sequence>
<dbReference type="OMA" id="AHREAIF"/>
<dbReference type="InParanoid" id="A0A168Q257"/>
<evidence type="ECO:0000313" key="4">
    <source>
        <dbReference type="Proteomes" id="UP000078561"/>
    </source>
</evidence>
<name>A0A168Q257_ABSGL</name>
<dbReference type="PANTHER" id="PTHR37273">
    <property type="entry name" value="CHROMOSOME 8, WHOLE GENOME SHOTGUN SEQUENCE"/>
    <property type="match status" value="1"/>
</dbReference>
<feature type="domain" description="CREG-like beta-barrel" evidence="2">
    <location>
        <begin position="25"/>
        <end position="193"/>
    </location>
</feature>
<dbReference type="AlphaFoldDB" id="A0A168Q257"/>
<dbReference type="Proteomes" id="UP000078561">
    <property type="component" value="Unassembled WGS sequence"/>
</dbReference>
<organism evidence="3">
    <name type="scientific">Absidia glauca</name>
    <name type="common">Pin mould</name>
    <dbReference type="NCBI Taxonomy" id="4829"/>
    <lineage>
        <taxon>Eukaryota</taxon>
        <taxon>Fungi</taxon>
        <taxon>Fungi incertae sedis</taxon>
        <taxon>Mucoromycota</taxon>
        <taxon>Mucoromycotina</taxon>
        <taxon>Mucoromycetes</taxon>
        <taxon>Mucorales</taxon>
        <taxon>Cunninghamellaceae</taxon>
        <taxon>Absidia</taxon>
    </lineage>
</organism>